<evidence type="ECO:0000313" key="1">
    <source>
        <dbReference type="EMBL" id="KAG0416836.1"/>
    </source>
</evidence>
<comment type="caution">
    <text evidence="1">The sequence shown here is derived from an EMBL/GenBank/DDBJ whole genome shotgun (WGS) entry which is preliminary data.</text>
</comment>
<dbReference type="EMBL" id="JABSTQ010010914">
    <property type="protein sequence ID" value="KAG0416836.1"/>
    <property type="molecule type" value="Genomic_DNA"/>
</dbReference>
<proteinExistence type="predicted"/>
<evidence type="ECO:0000313" key="2">
    <source>
        <dbReference type="Proteomes" id="UP000805193"/>
    </source>
</evidence>
<sequence length="220" mass="25202">MHASAVPRNGRLCPYWEETVKTSKRTKRYFGEKERGTWAGCWERTGNGSCRNNFNGKVCGPWVFGMIDVESGELRIVRVRRWDTLTLCREIQRHVAPGTTITTDEWAAYRRIPALRDAAGVSLDYTHLTVNHCRQFVNPRNGAHTQNIESAWGPAKALLVRTMKGWSGPSANTPRGRAEADRMLQTYLDWCWWLSINGPTKCKDTFLRLLETIARQYPQS</sequence>
<reference evidence="1 2" key="1">
    <citation type="journal article" date="2020" name="Cell">
        <title>Large-Scale Comparative Analyses of Tick Genomes Elucidate Their Genetic Diversity and Vector Capacities.</title>
        <authorList>
            <consortium name="Tick Genome and Microbiome Consortium (TIGMIC)"/>
            <person name="Jia N."/>
            <person name="Wang J."/>
            <person name="Shi W."/>
            <person name="Du L."/>
            <person name="Sun Y."/>
            <person name="Zhan W."/>
            <person name="Jiang J.F."/>
            <person name="Wang Q."/>
            <person name="Zhang B."/>
            <person name="Ji P."/>
            <person name="Bell-Sakyi L."/>
            <person name="Cui X.M."/>
            <person name="Yuan T.T."/>
            <person name="Jiang B.G."/>
            <person name="Yang W.F."/>
            <person name="Lam T.T."/>
            <person name="Chang Q.C."/>
            <person name="Ding S.J."/>
            <person name="Wang X.J."/>
            <person name="Zhu J.G."/>
            <person name="Ruan X.D."/>
            <person name="Zhao L."/>
            <person name="Wei J.T."/>
            <person name="Ye R.Z."/>
            <person name="Que T.C."/>
            <person name="Du C.H."/>
            <person name="Zhou Y.H."/>
            <person name="Cheng J.X."/>
            <person name="Dai P.F."/>
            <person name="Guo W.B."/>
            <person name="Han X.H."/>
            <person name="Huang E.J."/>
            <person name="Li L.F."/>
            <person name="Wei W."/>
            <person name="Gao Y.C."/>
            <person name="Liu J.Z."/>
            <person name="Shao H.Z."/>
            <person name="Wang X."/>
            <person name="Wang C.C."/>
            <person name="Yang T.C."/>
            <person name="Huo Q.B."/>
            <person name="Li W."/>
            <person name="Chen H.Y."/>
            <person name="Chen S.E."/>
            <person name="Zhou L.G."/>
            <person name="Ni X.B."/>
            <person name="Tian J.H."/>
            <person name="Sheng Y."/>
            <person name="Liu T."/>
            <person name="Pan Y.S."/>
            <person name="Xia L.Y."/>
            <person name="Li J."/>
            <person name="Zhao F."/>
            <person name="Cao W.C."/>
        </authorList>
    </citation>
    <scope>NUCLEOTIDE SEQUENCE [LARGE SCALE GENOMIC DNA]</scope>
    <source>
        <strain evidence="1">Iper-2018</strain>
    </source>
</reference>
<gene>
    <name evidence="1" type="ORF">HPB47_006098</name>
</gene>
<organism evidence="1 2">
    <name type="scientific">Ixodes persulcatus</name>
    <name type="common">Taiga tick</name>
    <dbReference type="NCBI Taxonomy" id="34615"/>
    <lineage>
        <taxon>Eukaryota</taxon>
        <taxon>Metazoa</taxon>
        <taxon>Ecdysozoa</taxon>
        <taxon>Arthropoda</taxon>
        <taxon>Chelicerata</taxon>
        <taxon>Arachnida</taxon>
        <taxon>Acari</taxon>
        <taxon>Parasitiformes</taxon>
        <taxon>Ixodida</taxon>
        <taxon>Ixodoidea</taxon>
        <taxon>Ixodidae</taxon>
        <taxon>Ixodinae</taxon>
        <taxon>Ixodes</taxon>
    </lineage>
</organism>
<accession>A0AC60PBG3</accession>
<protein>
    <submittedName>
        <fullName evidence="1">Uncharacterized protein</fullName>
    </submittedName>
</protein>
<keyword evidence="2" id="KW-1185">Reference proteome</keyword>
<dbReference type="Proteomes" id="UP000805193">
    <property type="component" value="Unassembled WGS sequence"/>
</dbReference>
<name>A0AC60PBG3_IXOPE</name>